<feature type="domain" description="G-protein coupled receptors family 1 profile" evidence="10">
    <location>
        <begin position="41"/>
        <end position="291"/>
    </location>
</feature>
<evidence type="ECO:0000313" key="11">
    <source>
        <dbReference type="EMBL" id="CAL4146543.1"/>
    </source>
</evidence>
<evidence type="ECO:0000256" key="9">
    <source>
        <dbReference type="SAM" id="Phobius"/>
    </source>
</evidence>
<dbReference type="SMART" id="SM01381">
    <property type="entry name" value="7TM_GPCR_Srsx"/>
    <property type="match status" value="1"/>
</dbReference>
<evidence type="ECO:0000256" key="3">
    <source>
        <dbReference type="ARBA" id="ARBA00022692"/>
    </source>
</evidence>
<feature type="transmembrane region" description="Helical" evidence="9">
    <location>
        <begin position="138"/>
        <end position="160"/>
    </location>
</feature>
<proteinExistence type="inferred from homology"/>
<comment type="caution">
    <text evidence="11">The sequence shown here is derived from an EMBL/GenBank/DDBJ whole genome shotgun (WGS) entry which is preliminary data.</text>
</comment>
<accession>A0AAV2RXV4</accession>
<evidence type="ECO:0000256" key="2">
    <source>
        <dbReference type="ARBA" id="ARBA00010663"/>
    </source>
</evidence>
<dbReference type="Gene3D" id="1.20.1070.10">
    <property type="entry name" value="Rhodopsin 7-helix transmembrane proteins"/>
    <property type="match status" value="1"/>
</dbReference>
<name>A0AAV2RXV4_MEGNR</name>
<feature type="transmembrane region" description="Helical" evidence="9">
    <location>
        <begin position="23"/>
        <end position="49"/>
    </location>
</feature>
<sequence length="341" mass="39048">MIGYQSSNDTHWNTEYYYYGDPIVVTFVSLLIIVMIVALCGNILVLVTLALHSGMRTRTNLLLANLAVSDIIVVANIPFAINTLINGTWPFSKFLCILYFVSLCVGLLVSVHTLMWISIHKFISITRPFSKRVPTRKIFIVMMLIWLWSIFYSLTPVIGWTDIIYRRGASQCGPTTPTTILQQSHGLMHVFLNQALPLVVTFYCYYHIIKEVRDNTKRLEEFAYVQNSCVQEKKITVTLIIVFACFLLCWSPYIVYSNLIIYTGYEAIPDIINPIAYLFGYMNSACNPIIYALRISSFRKAFEEMIFGCVKTPETRYANTIVLKKKDSCGNTSFLPKHFPH</sequence>
<dbReference type="PROSITE" id="PS50262">
    <property type="entry name" value="G_PROTEIN_RECEP_F1_2"/>
    <property type="match status" value="1"/>
</dbReference>
<dbReference type="Proteomes" id="UP001497623">
    <property type="component" value="Unassembled WGS sequence"/>
</dbReference>
<evidence type="ECO:0000259" key="10">
    <source>
        <dbReference type="PROSITE" id="PS50262"/>
    </source>
</evidence>
<protein>
    <recommendedName>
        <fullName evidence="10">G-protein coupled receptors family 1 profile domain-containing protein</fullName>
    </recommendedName>
</protein>
<dbReference type="SUPFAM" id="SSF81321">
    <property type="entry name" value="Family A G protein-coupled receptor-like"/>
    <property type="match status" value="1"/>
</dbReference>
<gene>
    <name evidence="11" type="ORF">MNOR_LOCUS29881</name>
</gene>
<keyword evidence="6 9" id="KW-0472">Membrane</keyword>
<dbReference type="PANTHER" id="PTHR45695">
    <property type="entry name" value="LEUCOKININ RECEPTOR-RELATED"/>
    <property type="match status" value="1"/>
</dbReference>
<evidence type="ECO:0000256" key="1">
    <source>
        <dbReference type="ARBA" id="ARBA00004141"/>
    </source>
</evidence>
<feature type="transmembrane region" description="Helical" evidence="9">
    <location>
        <begin position="97"/>
        <end position="117"/>
    </location>
</feature>
<feature type="transmembrane region" description="Helical" evidence="9">
    <location>
        <begin position="275"/>
        <end position="293"/>
    </location>
</feature>
<dbReference type="EMBL" id="CAXKWB010035469">
    <property type="protein sequence ID" value="CAL4146543.1"/>
    <property type="molecule type" value="Genomic_DNA"/>
</dbReference>
<keyword evidence="8" id="KW-0807">Transducer</keyword>
<evidence type="ECO:0000256" key="6">
    <source>
        <dbReference type="ARBA" id="ARBA00023136"/>
    </source>
</evidence>
<dbReference type="GO" id="GO:0004930">
    <property type="term" value="F:G protein-coupled receptor activity"/>
    <property type="evidence" value="ECO:0007669"/>
    <property type="project" value="UniProtKB-KW"/>
</dbReference>
<feature type="transmembrane region" description="Helical" evidence="9">
    <location>
        <begin position="61"/>
        <end position="85"/>
    </location>
</feature>
<dbReference type="PRINTS" id="PR00237">
    <property type="entry name" value="GPCRRHODOPSN"/>
</dbReference>
<evidence type="ECO:0000313" key="12">
    <source>
        <dbReference type="Proteomes" id="UP001497623"/>
    </source>
</evidence>
<organism evidence="11 12">
    <name type="scientific">Meganyctiphanes norvegica</name>
    <name type="common">Northern krill</name>
    <name type="synonym">Thysanopoda norvegica</name>
    <dbReference type="NCBI Taxonomy" id="48144"/>
    <lineage>
        <taxon>Eukaryota</taxon>
        <taxon>Metazoa</taxon>
        <taxon>Ecdysozoa</taxon>
        <taxon>Arthropoda</taxon>
        <taxon>Crustacea</taxon>
        <taxon>Multicrustacea</taxon>
        <taxon>Malacostraca</taxon>
        <taxon>Eumalacostraca</taxon>
        <taxon>Eucarida</taxon>
        <taxon>Euphausiacea</taxon>
        <taxon>Euphausiidae</taxon>
        <taxon>Meganyctiphanes</taxon>
    </lineage>
</organism>
<dbReference type="CDD" id="cd00637">
    <property type="entry name" value="7tm_classA_rhodopsin-like"/>
    <property type="match status" value="1"/>
</dbReference>
<feature type="transmembrane region" description="Helical" evidence="9">
    <location>
        <begin position="235"/>
        <end position="255"/>
    </location>
</feature>
<dbReference type="InterPro" id="IPR017452">
    <property type="entry name" value="GPCR_Rhodpsn_7TM"/>
</dbReference>
<comment type="subcellular location">
    <subcellularLocation>
        <location evidence="1">Membrane</location>
        <topology evidence="1">Multi-pass membrane protein</topology>
    </subcellularLocation>
</comment>
<comment type="similarity">
    <text evidence="2">Belongs to the G-protein coupled receptor 1 family.</text>
</comment>
<reference evidence="11 12" key="1">
    <citation type="submission" date="2024-05" db="EMBL/GenBank/DDBJ databases">
        <authorList>
            <person name="Wallberg A."/>
        </authorList>
    </citation>
    <scope>NUCLEOTIDE SEQUENCE [LARGE SCALE GENOMIC DNA]</scope>
</reference>
<keyword evidence="7" id="KW-0675">Receptor</keyword>
<keyword evidence="12" id="KW-1185">Reference proteome</keyword>
<evidence type="ECO:0000256" key="4">
    <source>
        <dbReference type="ARBA" id="ARBA00022989"/>
    </source>
</evidence>
<keyword evidence="5" id="KW-0297">G-protein coupled receptor</keyword>
<evidence type="ECO:0000256" key="7">
    <source>
        <dbReference type="ARBA" id="ARBA00023170"/>
    </source>
</evidence>
<dbReference type="AlphaFoldDB" id="A0AAV2RXV4"/>
<evidence type="ECO:0000256" key="5">
    <source>
        <dbReference type="ARBA" id="ARBA00023040"/>
    </source>
</evidence>
<feature type="non-terminal residue" evidence="11">
    <location>
        <position position="341"/>
    </location>
</feature>
<keyword evidence="3 9" id="KW-0812">Transmembrane</keyword>
<evidence type="ECO:0000256" key="8">
    <source>
        <dbReference type="ARBA" id="ARBA00023224"/>
    </source>
</evidence>
<feature type="transmembrane region" description="Helical" evidence="9">
    <location>
        <begin position="191"/>
        <end position="209"/>
    </location>
</feature>
<keyword evidence="4 9" id="KW-1133">Transmembrane helix</keyword>
<dbReference type="PANTHER" id="PTHR45695:SF9">
    <property type="entry name" value="LEUCOKININ RECEPTOR"/>
    <property type="match status" value="1"/>
</dbReference>
<dbReference type="GO" id="GO:0005886">
    <property type="term" value="C:plasma membrane"/>
    <property type="evidence" value="ECO:0007669"/>
    <property type="project" value="TreeGrafter"/>
</dbReference>
<dbReference type="Pfam" id="PF00001">
    <property type="entry name" value="7tm_1"/>
    <property type="match status" value="1"/>
</dbReference>
<dbReference type="InterPro" id="IPR000276">
    <property type="entry name" value="GPCR_Rhodpsn"/>
</dbReference>